<feature type="compositionally biased region" description="Polar residues" evidence="1">
    <location>
        <begin position="53"/>
        <end position="64"/>
    </location>
</feature>
<dbReference type="Proteomes" id="UP000717996">
    <property type="component" value="Unassembled WGS sequence"/>
</dbReference>
<sequence>MLVSSLPSGPIALEKRWDSSTNGNSPGSILNELLFCQCIESSVNNISRIVFGTNNPSSADSQGITYEDTLAR</sequence>
<dbReference type="AlphaFoldDB" id="A0A9P6Y2W3"/>
<feature type="region of interest" description="Disordered" evidence="1">
    <location>
        <begin position="1"/>
        <end position="23"/>
    </location>
</feature>
<feature type="region of interest" description="Disordered" evidence="1">
    <location>
        <begin position="53"/>
        <end position="72"/>
    </location>
</feature>
<proteinExistence type="predicted"/>
<accession>A0A9P6Y2W3</accession>
<dbReference type="OrthoDB" id="2217618at2759"/>
<evidence type="ECO:0000256" key="1">
    <source>
        <dbReference type="SAM" id="MobiDB-lite"/>
    </source>
</evidence>
<comment type="caution">
    <text evidence="2">The sequence shown here is derived from an EMBL/GenBank/DDBJ whole genome shotgun (WGS) entry which is preliminary data.</text>
</comment>
<organism evidence="2 3">
    <name type="scientific">Rhizopus oryzae</name>
    <name type="common">Mucormycosis agent</name>
    <name type="synonym">Rhizopus arrhizus var. delemar</name>
    <dbReference type="NCBI Taxonomy" id="64495"/>
    <lineage>
        <taxon>Eukaryota</taxon>
        <taxon>Fungi</taxon>
        <taxon>Fungi incertae sedis</taxon>
        <taxon>Mucoromycota</taxon>
        <taxon>Mucoromycotina</taxon>
        <taxon>Mucoromycetes</taxon>
        <taxon>Mucorales</taxon>
        <taxon>Mucorineae</taxon>
        <taxon>Rhizopodaceae</taxon>
        <taxon>Rhizopus</taxon>
    </lineage>
</organism>
<protein>
    <submittedName>
        <fullName evidence="2">Uncharacterized protein</fullName>
    </submittedName>
</protein>
<evidence type="ECO:0000313" key="2">
    <source>
        <dbReference type="EMBL" id="KAG1538208.1"/>
    </source>
</evidence>
<gene>
    <name evidence="2" type="ORF">G6F51_009910</name>
</gene>
<evidence type="ECO:0000313" key="3">
    <source>
        <dbReference type="Proteomes" id="UP000717996"/>
    </source>
</evidence>
<reference evidence="2" key="1">
    <citation type="journal article" date="2020" name="Microb. Genom.">
        <title>Genetic diversity of clinical and environmental Mucorales isolates obtained from an investigation of mucormycosis cases among solid organ transplant recipients.</title>
        <authorList>
            <person name="Nguyen M.H."/>
            <person name="Kaul D."/>
            <person name="Muto C."/>
            <person name="Cheng S.J."/>
            <person name="Richter R.A."/>
            <person name="Bruno V.M."/>
            <person name="Liu G."/>
            <person name="Beyhan S."/>
            <person name="Sundermann A.J."/>
            <person name="Mounaud S."/>
            <person name="Pasculle A.W."/>
            <person name="Nierman W.C."/>
            <person name="Driscoll E."/>
            <person name="Cumbie R."/>
            <person name="Clancy C.J."/>
            <person name="Dupont C.L."/>
        </authorList>
    </citation>
    <scope>NUCLEOTIDE SEQUENCE</scope>
    <source>
        <strain evidence="2">GL16</strain>
    </source>
</reference>
<dbReference type="EMBL" id="JAANIT010001923">
    <property type="protein sequence ID" value="KAG1538208.1"/>
    <property type="molecule type" value="Genomic_DNA"/>
</dbReference>
<name>A0A9P6Y2W3_RHIOR</name>